<name>A0A1H7F9Q9_AQUAM</name>
<dbReference type="OrthoDB" id="1417969at2"/>
<sequence>MKINIIMNRLYFLFFALLLINCSEGDLIEISVDDLNGDLENCSNENDNTFVFFVIDQDINRSLSLNFTDTSFEIIPENVSEISIDEPTVITLNTTSNQFIYREFDTSINGTEYFCNSIPVSGITVTQELISSNGTAEISYMEVTSSTTETTYSRTVTLKDITLEGNGIAIRKQSLVLGLDNITIPN</sequence>
<proteinExistence type="predicted"/>
<keyword evidence="2" id="KW-1185">Reference proteome</keyword>
<dbReference type="STRING" id="1038014.SAMN04487910_0017"/>
<accession>A0A1H7F9Q9</accession>
<dbReference type="Proteomes" id="UP000198521">
    <property type="component" value="Unassembled WGS sequence"/>
</dbReference>
<dbReference type="AlphaFoldDB" id="A0A1H7F9Q9"/>
<protein>
    <submittedName>
        <fullName evidence="1">Uncharacterized protein</fullName>
    </submittedName>
</protein>
<evidence type="ECO:0000313" key="2">
    <source>
        <dbReference type="Proteomes" id="UP000198521"/>
    </source>
</evidence>
<gene>
    <name evidence="1" type="ORF">SAMN04487910_0017</name>
</gene>
<dbReference type="RefSeq" id="WP_091403775.1">
    <property type="nucleotide sequence ID" value="NZ_FOAB01000001.1"/>
</dbReference>
<reference evidence="1 2" key="1">
    <citation type="submission" date="2016-10" db="EMBL/GenBank/DDBJ databases">
        <authorList>
            <person name="de Groot N.N."/>
        </authorList>
    </citation>
    <scope>NUCLEOTIDE SEQUENCE [LARGE SCALE GENOMIC DNA]</scope>
    <source>
        <strain evidence="1 2">DSM 25232</strain>
    </source>
</reference>
<dbReference type="EMBL" id="FOAB01000001">
    <property type="protein sequence ID" value="SEK22861.1"/>
    <property type="molecule type" value="Genomic_DNA"/>
</dbReference>
<organism evidence="1 2">
    <name type="scientific">Aquimarina amphilecti</name>
    <dbReference type="NCBI Taxonomy" id="1038014"/>
    <lineage>
        <taxon>Bacteria</taxon>
        <taxon>Pseudomonadati</taxon>
        <taxon>Bacteroidota</taxon>
        <taxon>Flavobacteriia</taxon>
        <taxon>Flavobacteriales</taxon>
        <taxon>Flavobacteriaceae</taxon>
        <taxon>Aquimarina</taxon>
    </lineage>
</organism>
<evidence type="ECO:0000313" key="1">
    <source>
        <dbReference type="EMBL" id="SEK22861.1"/>
    </source>
</evidence>